<dbReference type="EMBL" id="CP001669">
    <property type="protein sequence ID" value="AFZ80036.1"/>
    <property type="molecule type" value="Genomic_DNA"/>
</dbReference>
<dbReference type="GeneID" id="15807074"/>
<proteinExistence type="predicted"/>
<name>L0AYE7_THEEQ</name>
<evidence type="ECO:0008006" key="5">
    <source>
        <dbReference type="Google" id="ProtNLM"/>
    </source>
</evidence>
<dbReference type="InterPro" id="IPR007480">
    <property type="entry name" value="DUF529"/>
</dbReference>
<feature type="signal peptide" evidence="2">
    <location>
        <begin position="1"/>
        <end position="18"/>
    </location>
</feature>
<keyword evidence="2" id="KW-0732">Signal</keyword>
<dbReference type="Pfam" id="PF04385">
    <property type="entry name" value="FAINT"/>
    <property type="match status" value="3"/>
</dbReference>
<feature type="chain" id="PRO_5003939540" description="Signal peptide containing protein" evidence="2">
    <location>
        <begin position="19"/>
        <end position="765"/>
    </location>
</feature>
<feature type="compositionally biased region" description="Basic and acidic residues" evidence="1">
    <location>
        <begin position="52"/>
        <end position="94"/>
    </location>
</feature>
<reference evidence="3 4" key="1">
    <citation type="journal article" date="2012" name="BMC Genomics">
        <title>Comparative genomic analysis and phylogenetic position of Theileria equi.</title>
        <authorList>
            <person name="Kappmeyer L.S."/>
            <person name="Thiagarajan M."/>
            <person name="Herndon D.R."/>
            <person name="Ramsay J.D."/>
            <person name="Caler E."/>
            <person name="Djikeng A."/>
            <person name="Gillespie J.J."/>
            <person name="Lau A.O."/>
            <person name="Roalson E.H."/>
            <person name="Silva J.C."/>
            <person name="Silva M.G."/>
            <person name="Suarez C.E."/>
            <person name="Ueti M.W."/>
            <person name="Nene V.M."/>
            <person name="Mealey R.H."/>
            <person name="Knowles D.P."/>
            <person name="Brayton K.A."/>
        </authorList>
    </citation>
    <scope>NUCLEOTIDE SEQUENCE [LARGE SCALE GENOMIC DNA]</scope>
    <source>
        <strain evidence="3 4">WA</strain>
    </source>
</reference>
<organism evidence="3 4">
    <name type="scientific">Theileria equi strain WA</name>
    <dbReference type="NCBI Taxonomy" id="1537102"/>
    <lineage>
        <taxon>Eukaryota</taxon>
        <taxon>Sar</taxon>
        <taxon>Alveolata</taxon>
        <taxon>Apicomplexa</taxon>
        <taxon>Aconoidasida</taxon>
        <taxon>Piroplasmida</taxon>
        <taxon>Theileriidae</taxon>
        <taxon>Theileria</taxon>
    </lineage>
</organism>
<evidence type="ECO:0000256" key="2">
    <source>
        <dbReference type="SAM" id="SignalP"/>
    </source>
</evidence>
<feature type="region of interest" description="Disordered" evidence="1">
    <location>
        <begin position="118"/>
        <end position="142"/>
    </location>
</feature>
<evidence type="ECO:0000256" key="1">
    <source>
        <dbReference type="SAM" id="MobiDB-lite"/>
    </source>
</evidence>
<gene>
    <name evidence="3" type="ORF">BEWA_028860</name>
</gene>
<dbReference type="RefSeq" id="XP_004829702.1">
    <property type="nucleotide sequence ID" value="XM_004829645.1"/>
</dbReference>
<dbReference type="VEuPathDB" id="PiroplasmaDB:BEWA_028860"/>
<evidence type="ECO:0000313" key="3">
    <source>
        <dbReference type="EMBL" id="AFZ80036.1"/>
    </source>
</evidence>
<keyword evidence="4" id="KW-1185">Reference proteome</keyword>
<feature type="region of interest" description="Disordered" evidence="1">
    <location>
        <begin position="408"/>
        <end position="438"/>
    </location>
</feature>
<dbReference type="Proteomes" id="UP000031512">
    <property type="component" value="Chromosome 1"/>
</dbReference>
<sequence>MRILILLYTICILRHCSCGDVNEPKGTPDVSSGTIDQPSPNTTQDTINEQNAEYKDSLESSKDEKTTSDDSKEDSPNLSGKDEPIQETQRDSLKSEGGATGIGRVVRRDAIPINTAQAVWETGLRHPSDSPDDQEDGEKERRRQIERVMTSSSLEKFLQAEAAKSKAASTSPGCTLDIAKLNPSLCKLHEYYYDSHHIALIVPKEEVTVTGLVQAKFPIWIAKPGEFCEFSKLYLNKDNKPDLVLVAKRSASGVSARWYAKSLGVWVKWKNVEERINKLSTFIDRPATFVMNMDDTDDLPHCTIFDAKILGAQARLYFPKPGYYATEVKSGDVSIWKAEKGDKCMACDLYSRDGEPLFALISIRNEEGKTYRRFGRRDQEWNEMTEKEFNELRQELTTVKLAKSSTTGFIITPPTSPPPSRHSSIEASEDTHEAGSKKGFGSLRRMWKERREDIRSISKRIPSKEVVATYVGRKVNTFGRRIESLRRFRRPPLRAVTGDKEDTEEFDQLALINTQKEDATGVSTQGATLPDEQQTDASQTTIDLSNQDGQIYNSFFHHGESIPTVLIVPCTGVFVNEIVNGDERIWKAENGMSLDYSKLYMNSDNSPELIFIISSNNKGLDKRHFGLQNGKWVDCSDTYIDRLNDLRIAVDTTVDITINVEDAQDTENCTIFDAEICRVPIRSYIPNLGFNANKLVHNGEILWTASETEELISCIAYLKDGEPFLIIIKMFDSGEKTQKCYEKDENGWNVVDKATFDKKRSELIP</sequence>
<dbReference type="AlphaFoldDB" id="L0AYE7"/>
<feature type="region of interest" description="Disordered" evidence="1">
    <location>
        <begin position="25"/>
        <end position="106"/>
    </location>
</feature>
<accession>L0AYE7</accession>
<evidence type="ECO:0000313" key="4">
    <source>
        <dbReference type="Proteomes" id="UP000031512"/>
    </source>
</evidence>
<dbReference type="KEGG" id="beq:BEWA_028860"/>
<feature type="compositionally biased region" description="Polar residues" evidence="1">
    <location>
        <begin position="29"/>
        <end position="51"/>
    </location>
</feature>
<protein>
    <recommendedName>
        <fullName evidence="5">Signal peptide containing protein</fullName>
    </recommendedName>
</protein>